<feature type="compositionally biased region" description="Basic and acidic residues" evidence="1">
    <location>
        <begin position="249"/>
        <end position="260"/>
    </location>
</feature>
<dbReference type="EMBL" id="JYDO01000238">
    <property type="protein sequence ID" value="KRZ66525.1"/>
    <property type="molecule type" value="Genomic_DNA"/>
</dbReference>
<feature type="compositionally biased region" description="Basic and acidic residues" evidence="1">
    <location>
        <begin position="278"/>
        <end position="287"/>
    </location>
</feature>
<protein>
    <submittedName>
        <fullName evidence="2">Uncharacterized protein</fullName>
    </submittedName>
</protein>
<evidence type="ECO:0000313" key="3">
    <source>
        <dbReference type="Proteomes" id="UP000054843"/>
    </source>
</evidence>
<gene>
    <name evidence="2" type="ORF">T10_2505</name>
</gene>
<evidence type="ECO:0000256" key="1">
    <source>
        <dbReference type="SAM" id="MobiDB-lite"/>
    </source>
</evidence>
<name>A0A0V1M3T0_9BILA</name>
<proteinExistence type="predicted"/>
<dbReference type="AlphaFoldDB" id="A0A0V1M3T0"/>
<feature type="compositionally biased region" description="Basic residues" evidence="1">
    <location>
        <begin position="90"/>
        <end position="105"/>
    </location>
</feature>
<evidence type="ECO:0000313" key="2">
    <source>
        <dbReference type="EMBL" id="KRZ66525.1"/>
    </source>
</evidence>
<feature type="region of interest" description="Disordered" evidence="1">
    <location>
        <begin position="90"/>
        <end position="145"/>
    </location>
</feature>
<reference evidence="2 3" key="1">
    <citation type="submission" date="2015-01" db="EMBL/GenBank/DDBJ databases">
        <title>Evolution of Trichinella species and genotypes.</title>
        <authorList>
            <person name="Korhonen P.K."/>
            <person name="Edoardo P."/>
            <person name="Giuseppe L.R."/>
            <person name="Gasser R.B."/>
        </authorList>
    </citation>
    <scope>NUCLEOTIDE SEQUENCE [LARGE SCALE GENOMIC DNA]</scope>
    <source>
        <strain evidence="2">ISS1980</strain>
    </source>
</reference>
<comment type="caution">
    <text evidence="2">The sequence shown here is derived from an EMBL/GenBank/DDBJ whole genome shotgun (WGS) entry which is preliminary data.</text>
</comment>
<accession>A0A0V1M3T0</accession>
<organism evidence="2 3">
    <name type="scientific">Trichinella papuae</name>
    <dbReference type="NCBI Taxonomy" id="268474"/>
    <lineage>
        <taxon>Eukaryota</taxon>
        <taxon>Metazoa</taxon>
        <taxon>Ecdysozoa</taxon>
        <taxon>Nematoda</taxon>
        <taxon>Enoplea</taxon>
        <taxon>Dorylaimia</taxon>
        <taxon>Trichinellida</taxon>
        <taxon>Trichinellidae</taxon>
        <taxon>Trichinella</taxon>
    </lineage>
</organism>
<keyword evidence="3" id="KW-1185">Reference proteome</keyword>
<feature type="region of interest" description="Disordered" evidence="1">
    <location>
        <begin position="229"/>
        <end position="287"/>
    </location>
</feature>
<dbReference type="Proteomes" id="UP000054843">
    <property type="component" value="Unassembled WGS sequence"/>
</dbReference>
<sequence length="287" mass="32837">MTLDCTRSEHICLLWGVGRRHQAGEKRARLFGEHGTVQYEKGWCCWRIKSTAQGKSVRSLLQDGSKSVHGCWVIKGTGLCKKFAKLVGGKRHRDKEKGKKRNRAKQKGEKLMGENRQPAGQKGQRWLRGNSKKRENDGVDILGKMTPDRTETVHNCCGKNGAERDRKRRSWLMENRKTRRKIKVENRYGRTKTVRNCWGETAPGSTKNGGVVLRKTALCRTRRNRNCFGENDNSLNKKEHSWKRPSCFADKRNRAEKNGEKLIGGNRQPARQNGTALVEEKQQKVGE</sequence>